<keyword evidence="3" id="KW-1185">Reference proteome</keyword>
<reference evidence="2 3" key="1">
    <citation type="submission" date="2018-10" db="EMBL/GenBank/DDBJ databases">
        <title>Draft genome sequence of the microsporidian Tubulinosema ratisbonensis.</title>
        <authorList>
            <person name="Polonais V."/>
            <person name="Peyretaillade E."/>
            <person name="Niehus S."/>
            <person name="Wawrzyniak I."/>
            <person name="Franchet A."/>
            <person name="Gaspin C."/>
            <person name="Reichstadt M."/>
            <person name="Belser C."/>
            <person name="Labadie K."/>
            <person name="Delbac F."/>
            <person name="Ferrandon D."/>
        </authorList>
    </citation>
    <scope>NUCLEOTIDE SEQUENCE [LARGE SCALE GENOMIC DNA]</scope>
    <source>
        <strain evidence="2 3">Franzen</strain>
    </source>
</reference>
<evidence type="ECO:0000256" key="1">
    <source>
        <dbReference type="SAM" id="MobiDB-lite"/>
    </source>
</evidence>
<dbReference type="VEuPathDB" id="MicrosporidiaDB:TUBRATIS_10340"/>
<dbReference type="Proteomes" id="UP000282876">
    <property type="component" value="Unassembled WGS sequence"/>
</dbReference>
<feature type="compositionally biased region" description="Basic and acidic residues" evidence="1">
    <location>
        <begin position="62"/>
        <end position="71"/>
    </location>
</feature>
<comment type="caution">
    <text evidence="2">The sequence shown here is derived from an EMBL/GenBank/DDBJ whole genome shotgun (WGS) entry which is preliminary data.</text>
</comment>
<evidence type="ECO:0000313" key="2">
    <source>
        <dbReference type="EMBL" id="RVD92460.1"/>
    </source>
</evidence>
<dbReference type="AlphaFoldDB" id="A0A437AMS1"/>
<name>A0A437AMS1_9MICR</name>
<feature type="region of interest" description="Disordered" evidence="1">
    <location>
        <begin position="60"/>
        <end position="90"/>
    </location>
</feature>
<sequence length="453" mass="54066">MILFFLNYQQVFNSNTIKFNPNPNNTAVIQNMKFSIMAKKSLTSDSLQNNPLDYSIPRLKKQKMEEDKPQETNKQIPMTSDINPQPNHTNYQLEHHKKDYKTTINLLKNILTKEHYINSDKFLKLIISKIYLTLGSNIRSNLIQMNDKAYNLLINFLNFDINKIISDLNLLSSLENKTNLLIEETYLLFEEYLKNFNQIYKIMVNKHFSYITIFTNIKSYTKQFNLRKSDTICGVKFLYTDFTNILSAIIPELSNENLMFKTSDMQAYLNIKIHSIFSLCVLKLYIDIYKLHSLVNKKIYTDSFKKDILRYRTIFYLLPMNDPFLINYSFECFSLCFFSFYEHINHTTISEEDMKNTIFKFLFPKFLIFSKMIKEKILQQDVKFYIQRYVKSPGVVKDLNGFLKKFDLINEPTPLILNKIVYYHKLYKNQIENNDFYKSVVNEVYKYFYGEDE</sequence>
<accession>A0A437AMS1</accession>
<protein>
    <submittedName>
        <fullName evidence="2">Uncharacterized protein</fullName>
    </submittedName>
</protein>
<evidence type="ECO:0000313" key="3">
    <source>
        <dbReference type="Proteomes" id="UP000282876"/>
    </source>
</evidence>
<gene>
    <name evidence="2" type="ORF">TUBRATIS_10340</name>
</gene>
<organism evidence="2 3">
    <name type="scientific">Tubulinosema ratisbonensis</name>
    <dbReference type="NCBI Taxonomy" id="291195"/>
    <lineage>
        <taxon>Eukaryota</taxon>
        <taxon>Fungi</taxon>
        <taxon>Fungi incertae sedis</taxon>
        <taxon>Microsporidia</taxon>
        <taxon>Tubulinosematoidea</taxon>
        <taxon>Tubulinosematidae</taxon>
        <taxon>Tubulinosema</taxon>
    </lineage>
</organism>
<feature type="compositionally biased region" description="Polar residues" evidence="1">
    <location>
        <begin position="72"/>
        <end position="90"/>
    </location>
</feature>
<dbReference type="EMBL" id="RCSS01000213">
    <property type="protein sequence ID" value="RVD92460.1"/>
    <property type="molecule type" value="Genomic_DNA"/>
</dbReference>
<proteinExistence type="predicted"/>